<evidence type="ECO:0000313" key="1">
    <source>
        <dbReference type="EMBL" id="SVH91687.1"/>
    </source>
</evidence>
<protein>
    <submittedName>
        <fullName evidence="1">Uncharacterized protein</fullName>
    </submittedName>
</protein>
<dbReference type="EMBL" id="UIPR01000119">
    <property type="protein sequence ID" value="SVH91687.1"/>
    <property type="molecule type" value="Genomic_DNA"/>
</dbReference>
<evidence type="ECO:0000313" key="2">
    <source>
        <dbReference type="Proteomes" id="UP000260191"/>
    </source>
</evidence>
<organism evidence="1 2">
    <name type="scientific">Shigella flexneri</name>
    <dbReference type="NCBI Taxonomy" id="623"/>
    <lineage>
        <taxon>Bacteria</taxon>
        <taxon>Pseudomonadati</taxon>
        <taxon>Pseudomonadota</taxon>
        <taxon>Gammaproteobacteria</taxon>
        <taxon>Enterobacterales</taxon>
        <taxon>Enterobacteriaceae</taxon>
        <taxon>Shigella</taxon>
    </lineage>
</organism>
<accession>A0A658Z492</accession>
<dbReference type="AlphaFoldDB" id="A0A658Z492"/>
<reference evidence="1 2" key="1">
    <citation type="submission" date="2018-06" db="EMBL/GenBank/DDBJ databases">
        <authorList>
            <consortium name="Pathogen Informatics"/>
            <person name="Doyle S."/>
        </authorList>
    </citation>
    <scope>NUCLEOTIDE SEQUENCE [LARGE SCALE GENOMIC DNA]</scope>
    <source>
        <strain evidence="1 2">4028STDY6275000</strain>
    </source>
</reference>
<sequence>MTTKQHIDPRTPIGKATLRYRGLPTRHLLSMLGMGVEDPERPFYSRDELIDLLVDRDLNNQLRRAFAKLDATH</sequence>
<gene>
    <name evidence="1" type="ORF">SAMEA3710514_04617</name>
</gene>
<dbReference type="RefSeq" id="WP_040235573.1">
    <property type="nucleotide sequence ID" value="NZ_CAJFAO010000007.1"/>
</dbReference>
<name>A0A658Z492_SHIFL</name>
<proteinExistence type="predicted"/>
<dbReference type="Proteomes" id="UP000260191">
    <property type="component" value="Unassembled WGS sequence"/>
</dbReference>